<gene>
    <name evidence="8" type="ORF">POM88_030444</name>
</gene>
<evidence type="ECO:0000256" key="5">
    <source>
        <dbReference type="ARBA" id="ARBA00023163"/>
    </source>
</evidence>
<evidence type="ECO:0000256" key="1">
    <source>
        <dbReference type="ARBA" id="ARBA00022723"/>
    </source>
</evidence>
<evidence type="ECO:0000313" key="8">
    <source>
        <dbReference type="EMBL" id="KAK1374251.1"/>
    </source>
</evidence>
<dbReference type="PANTHER" id="PTHR33304:SF36">
    <property type="entry name" value="GB|AAF26970.1-RELATED"/>
    <property type="match status" value="1"/>
</dbReference>
<feature type="region of interest" description="Disordered" evidence="6">
    <location>
        <begin position="76"/>
        <end position="103"/>
    </location>
</feature>
<comment type="caution">
    <text evidence="8">The sequence shown here is derived from an EMBL/GenBank/DDBJ whole genome shotgun (WGS) entry which is preliminary data.</text>
</comment>
<evidence type="ECO:0000256" key="2">
    <source>
        <dbReference type="ARBA" id="ARBA00022771"/>
    </source>
</evidence>
<keyword evidence="4" id="KW-0805">Transcription regulation</keyword>
<evidence type="ECO:0000256" key="3">
    <source>
        <dbReference type="ARBA" id="ARBA00022833"/>
    </source>
</evidence>
<protein>
    <recommendedName>
        <fullName evidence="7">AIPP2-like SPOC-like domain-containing protein</fullName>
    </recommendedName>
</protein>
<dbReference type="GO" id="GO:0034244">
    <property type="term" value="P:negative regulation of transcription elongation by RNA polymerase II"/>
    <property type="evidence" value="ECO:0007669"/>
    <property type="project" value="InterPro"/>
</dbReference>
<evidence type="ECO:0000256" key="6">
    <source>
        <dbReference type="SAM" id="MobiDB-lite"/>
    </source>
</evidence>
<dbReference type="InterPro" id="IPR056280">
    <property type="entry name" value="AIPP2-like_SPOC"/>
</dbReference>
<feature type="compositionally biased region" description="Polar residues" evidence="6">
    <location>
        <begin position="80"/>
        <end position="102"/>
    </location>
</feature>
<evidence type="ECO:0000259" key="7">
    <source>
        <dbReference type="Pfam" id="PF23121"/>
    </source>
</evidence>
<reference evidence="8" key="1">
    <citation type="submission" date="2023-02" db="EMBL/GenBank/DDBJ databases">
        <title>Genome of toxic invasive species Heracleum sosnowskyi carries increased number of genes despite the absence of recent whole-genome duplications.</title>
        <authorList>
            <person name="Schelkunov M."/>
            <person name="Shtratnikova V."/>
            <person name="Makarenko M."/>
            <person name="Klepikova A."/>
            <person name="Omelchenko D."/>
            <person name="Novikova G."/>
            <person name="Obukhova E."/>
            <person name="Bogdanov V."/>
            <person name="Penin A."/>
            <person name="Logacheva M."/>
        </authorList>
    </citation>
    <scope>NUCLEOTIDE SEQUENCE</scope>
    <source>
        <strain evidence="8">Hsosn_3</strain>
        <tissue evidence="8">Leaf</tissue>
    </source>
</reference>
<dbReference type="InterPro" id="IPR049914">
    <property type="entry name" value="PHD1-3/5-6"/>
</dbReference>
<sequence>MSNCIFESGCEPLVPVKIVRELHGICGNIGQVEAPTTCLKCKSGVEHHYCTRNHGRPSKSLSGHDMAQVKSQKIIPAGSSCPSSYVEQSHPTRSGNSQNDTLVQKAKGTDNYFSHFRLEEYISLLEQLSGQVFLRSCINGVDLLVFSSKVLPKDYIVGYKQGFLWGIFRHRHGKLGSAVEGTMVEDMDGDASDDDDDDDDDVDMEVDMVNFKVIADNVSSSHQVLL</sequence>
<dbReference type="AlphaFoldDB" id="A0AAD8MI32"/>
<accession>A0AAD8MI32</accession>
<reference evidence="8" key="2">
    <citation type="submission" date="2023-05" db="EMBL/GenBank/DDBJ databases">
        <authorList>
            <person name="Schelkunov M.I."/>
        </authorList>
    </citation>
    <scope>NUCLEOTIDE SEQUENCE</scope>
    <source>
        <strain evidence="8">Hsosn_3</strain>
        <tissue evidence="8">Leaf</tissue>
    </source>
</reference>
<organism evidence="8 9">
    <name type="scientific">Heracleum sosnowskyi</name>
    <dbReference type="NCBI Taxonomy" id="360622"/>
    <lineage>
        <taxon>Eukaryota</taxon>
        <taxon>Viridiplantae</taxon>
        <taxon>Streptophyta</taxon>
        <taxon>Embryophyta</taxon>
        <taxon>Tracheophyta</taxon>
        <taxon>Spermatophyta</taxon>
        <taxon>Magnoliopsida</taxon>
        <taxon>eudicotyledons</taxon>
        <taxon>Gunneridae</taxon>
        <taxon>Pentapetalae</taxon>
        <taxon>asterids</taxon>
        <taxon>campanulids</taxon>
        <taxon>Apiales</taxon>
        <taxon>Apiaceae</taxon>
        <taxon>Apioideae</taxon>
        <taxon>apioid superclade</taxon>
        <taxon>Tordylieae</taxon>
        <taxon>Tordyliinae</taxon>
        <taxon>Heracleum</taxon>
    </lineage>
</organism>
<proteinExistence type="predicted"/>
<feature type="domain" description="AIPP2-like SPOC-like" evidence="7">
    <location>
        <begin position="119"/>
        <end position="168"/>
    </location>
</feature>
<keyword evidence="9" id="KW-1185">Reference proteome</keyword>
<keyword evidence="5" id="KW-0804">Transcription</keyword>
<dbReference type="GO" id="GO:0008270">
    <property type="term" value="F:zinc ion binding"/>
    <property type="evidence" value="ECO:0007669"/>
    <property type="project" value="UniProtKB-KW"/>
</dbReference>
<dbReference type="PANTHER" id="PTHR33304">
    <property type="match status" value="1"/>
</dbReference>
<evidence type="ECO:0000313" key="9">
    <source>
        <dbReference type="Proteomes" id="UP001237642"/>
    </source>
</evidence>
<name>A0AAD8MI32_9APIA</name>
<keyword evidence="1" id="KW-0479">Metal-binding</keyword>
<keyword evidence="2" id="KW-0863">Zinc-finger</keyword>
<dbReference type="Pfam" id="PF23121">
    <property type="entry name" value="SPOC_AIPP2"/>
    <property type="match status" value="1"/>
</dbReference>
<evidence type="ECO:0000256" key="4">
    <source>
        <dbReference type="ARBA" id="ARBA00023015"/>
    </source>
</evidence>
<keyword evidence="3" id="KW-0862">Zinc</keyword>
<dbReference type="EMBL" id="JAUIZM010000007">
    <property type="protein sequence ID" value="KAK1374251.1"/>
    <property type="molecule type" value="Genomic_DNA"/>
</dbReference>
<dbReference type="GO" id="GO:0140566">
    <property type="term" value="F:histone reader activity"/>
    <property type="evidence" value="ECO:0007669"/>
    <property type="project" value="InterPro"/>
</dbReference>
<dbReference type="Proteomes" id="UP001237642">
    <property type="component" value="Unassembled WGS sequence"/>
</dbReference>